<name>A0A0L9VB97_PHAAN</name>
<dbReference type="EMBL" id="CM003379">
    <property type="protein sequence ID" value="KOM52192.1"/>
    <property type="molecule type" value="Genomic_DNA"/>
</dbReference>
<accession>A0A0L9VB97</accession>
<sequence length="119" mass="13006">MDALSKEDKNIMLHSIDKKGRLVLNQTILLLKKIKCMTPPQCQILLPVNFSKLDAPTACCCTKVCCTKVCCTKVPRAPLSSPFLLLLQSEISVDNQSSAVGFSLTCCCYCVFAVGCQEL</sequence>
<dbReference type="AlphaFoldDB" id="A0A0L9VB97"/>
<dbReference type="Gramene" id="KOM52192">
    <property type="protein sequence ID" value="KOM52192"/>
    <property type="gene ID" value="LR48_Vigan09g085100"/>
</dbReference>
<organism evidence="1 2">
    <name type="scientific">Phaseolus angularis</name>
    <name type="common">Azuki bean</name>
    <name type="synonym">Vigna angularis</name>
    <dbReference type="NCBI Taxonomy" id="3914"/>
    <lineage>
        <taxon>Eukaryota</taxon>
        <taxon>Viridiplantae</taxon>
        <taxon>Streptophyta</taxon>
        <taxon>Embryophyta</taxon>
        <taxon>Tracheophyta</taxon>
        <taxon>Spermatophyta</taxon>
        <taxon>Magnoliopsida</taxon>
        <taxon>eudicotyledons</taxon>
        <taxon>Gunneridae</taxon>
        <taxon>Pentapetalae</taxon>
        <taxon>rosids</taxon>
        <taxon>fabids</taxon>
        <taxon>Fabales</taxon>
        <taxon>Fabaceae</taxon>
        <taxon>Papilionoideae</taxon>
        <taxon>50 kb inversion clade</taxon>
        <taxon>NPAAA clade</taxon>
        <taxon>indigoferoid/millettioid clade</taxon>
        <taxon>Phaseoleae</taxon>
        <taxon>Vigna</taxon>
    </lineage>
</organism>
<gene>
    <name evidence="1" type="ORF">LR48_Vigan09g085100</name>
</gene>
<evidence type="ECO:0000313" key="2">
    <source>
        <dbReference type="Proteomes" id="UP000053144"/>
    </source>
</evidence>
<proteinExistence type="predicted"/>
<reference evidence="2" key="1">
    <citation type="journal article" date="2015" name="Proc. Natl. Acad. Sci. U.S.A.">
        <title>Genome sequencing of adzuki bean (Vigna angularis) provides insight into high starch and low fat accumulation and domestication.</title>
        <authorList>
            <person name="Yang K."/>
            <person name="Tian Z."/>
            <person name="Chen C."/>
            <person name="Luo L."/>
            <person name="Zhao B."/>
            <person name="Wang Z."/>
            <person name="Yu L."/>
            <person name="Li Y."/>
            <person name="Sun Y."/>
            <person name="Li W."/>
            <person name="Chen Y."/>
            <person name="Li Y."/>
            <person name="Zhang Y."/>
            <person name="Ai D."/>
            <person name="Zhao J."/>
            <person name="Shang C."/>
            <person name="Ma Y."/>
            <person name="Wu B."/>
            <person name="Wang M."/>
            <person name="Gao L."/>
            <person name="Sun D."/>
            <person name="Zhang P."/>
            <person name="Guo F."/>
            <person name="Wang W."/>
            <person name="Li Y."/>
            <person name="Wang J."/>
            <person name="Varshney R.K."/>
            <person name="Wang J."/>
            <person name="Ling H.Q."/>
            <person name="Wan P."/>
        </authorList>
    </citation>
    <scope>NUCLEOTIDE SEQUENCE</scope>
    <source>
        <strain evidence="2">cv. Jingnong 6</strain>
    </source>
</reference>
<dbReference type="Proteomes" id="UP000053144">
    <property type="component" value="Chromosome 9"/>
</dbReference>
<protein>
    <submittedName>
        <fullName evidence="1">Uncharacterized protein</fullName>
    </submittedName>
</protein>
<evidence type="ECO:0000313" key="1">
    <source>
        <dbReference type="EMBL" id="KOM52192.1"/>
    </source>
</evidence>